<evidence type="ECO:0000256" key="1">
    <source>
        <dbReference type="SAM" id="MobiDB-lite"/>
    </source>
</evidence>
<dbReference type="Proteomes" id="UP001432322">
    <property type="component" value="Unassembled WGS sequence"/>
</dbReference>
<dbReference type="AlphaFoldDB" id="A0AAV5V132"/>
<evidence type="ECO:0000313" key="2">
    <source>
        <dbReference type="EMBL" id="GMT12190.1"/>
    </source>
</evidence>
<protein>
    <submittedName>
        <fullName evidence="2">Uncharacterized protein</fullName>
    </submittedName>
</protein>
<accession>A0AAV5V132</accession>
<organism evidence="2 3">
    <name type="scientific">Pristionchus fissidentatus</name>
    <dbReference type="NCBI Taxonomy" id="1538716"/>
    <lineage>
        <taxon>Eukaryota</taxon>
        <taxon>Metazoa</taxon>
        <taxon>Ecdysozoa</taxon>
        <taxon>Nematoda</taxon>
        <taxon>Chromadorea</taxon>
        <taxon>Rhabditida</taxon>
        <taxon>Rhabditina</taxon>
        <taxon>Diplogasteromorpha</taxon>
        <taxon>Diplogasteroidea</taxon>
        <taxon>Neodiplogasteridae</taxon>
        <taxon>Pristionchus</taxon>
    </lineage>
</organism>
<reference evidence="2" key="1">
    <citation type="submission" date="2023-10" db="EMBL/GenBank/DDBJ databases">
        <title>Genome assembly of Pristionchus species.</title>
        <authorList>
            <person name="Yoshida K."/>
            <person name="Sommer R.J."/>
        </authorList>
    </citation>
    <scope>NUCLEOTIDE SEQUENCE</scope>
    <source>
        <strain evidence="2">RS5133</strain>
    </source>
</reference>
<feature type="non-terminal residue" evidence="2">
    <location>
        <position position="1"/>
    </location>
</feature>
<evidence type="ECO:0000313" key="3">
    <source>
        <dbReference type="Proteomes" id="UP001432322"/>
    </source>
</evidence>
<dbReference type="EMBL" id="BTSY01000001">
    <property type="protein sequence ID" value="GMT12190.1"/>
    <property type="molecule type" value="Genomic_DNA"/>
</dbReference>
<name>A0AAV5V132_9BILA</name>
<feature type="non-terminal residue" evidence="2">
    <location>
        <position position="67"/>
    </location>
</feature>
<feature type="region of interest" description="Disordered" evidence="1">
    <location>
        <begin position="16"/>
        <end position="37"/>
    </location>
</feature>
<feature type="compositionally biased region" description="Low complexity" evidence="1">
    <location>
        <begin position="23"/>
        <end position="37"/>
    </location>
</feature>
<sequence length="67" mass="7801">RFDRCIAAGMEYEQRNERIIKKSPSTNSGEHSSSSSNNDSILLRIGIIYSASIDERRRRELKLFQRL</sequence>
<gene>
    <name evidence="2" type="ORF">PFISCL1PPCAC_3487</name>
</gene>
<comment type="caution">
    <text evidence="2">The sequence shown here is derived from an EMBL/GenBank/DDBJ whole genome shotgun (WGS) entry which is preliminary data.</text>
</comment>
<proteinExistence type="predicted"/>
<keyword evidence="3" id="KW-1185">Reference proteome</keyword>